<organism evidence="6 7">
    <name type="scientific">Tistrella mobilis (strain KA081020-065)</name>
    <dbReference type="NCBI Taxonomy" id="1110502"/>
    <lineage>
        <taxon>Bacteria</taxon>
        <taxon>Pseudomonadati</taxon>
        <taxon>Pseudomonadota</taxon>
        <taxon>Alphaproteobacteria</taxon>
        <taxon>Geminicoccales</taxon>
        <taxon>Geminicoccaceae</taxon>
        <taxon>Tistrella</taxon>
    </lineage>
</organism>
<dbReference type="InterPro" id="IPR013785">
    <property type="entry name" value="Aldolase_TIM"/>
</dbReference>
<name>I3TVP8_TISMK</name>
<dbReference type="GO" id="GO:0003824">
    <property type="term" value="F:catalytic activity"/>
    <property type="evidence" value="ECO:0007669"/>
    <property type="project" value="InterPro"/>
</dbReference>
<dbReference type="AlphaFoldDB" id="I3TVP8"/>
<dbReference type="CDD" id="cd01335">
    <property type="entry name" value="Radical_SAM"/>
    <property type="match status" value="1"/>
</dbReference>
<evidence type="ECO:0000256" key="1">
    <source>
        <dbReference type="ARBA" id="ARBA00001966"/>
    </source>
</evidence>
<comment type="cofactor">
    <cofactor evidence="1">
        <name>[4Fe-4S] cluster</name>
        <dbReference type="ChEBI" id="CHEBI:49883"/>
    </cofactor>
</comment>
<keyword evidence="7" id="KW-1185">Reference proteome</keyword>
<dbReference type="Proteomes" id="UP000005258">
    <property type="component" value="Plasmid pTM3"/>
</dbReference>
<dbReference type="HOGENOM" id="CLU_741705_0_0_5"/>
<accession>I3TVP8</accession>
<evidence type="ECO:0000256" key="5">
    <source>
        <dbReference type="ARBA" id="ARBA00023014"/>
    </source>
</evidence>
<keyword evidence="4" id="KW-0408">Iron</keyword>
<protein>
    <submittedName>
        <fullName evidence="6">Radical SAM domain protein</fullName>
    </submittedName>
</protein>
<dbReference type="GO" id="GO:0046872">
    <property type="term" value="F:metal ion binding"/>
    <property type="evidence" value="ECO:0007669"/>
    <property type="project" value="UniProtKB-KW"/>
</dbReference>
<geneLocation type="plasmid" evidence="6 7">
    <name>pTM3</name>
</geneLocation>
<dbReference type="InterPro" id="IPR007197">
    <property type="entry name" value="rSAM"/>
</dbReference>
<keyword evidence="5" id="KW-0411">Iron-sulfur</keyword>
<dbReference type="InterPro" id="IPR058240">
    <property type="entry name" value="rSAM_sf"/>
</dbReference>
<keyword evidence="2" id="KW-0949">S-adenosyl-L-methionine</keyword>
<evidence type="ECO:0000256" key="2">
    <source>
        <dbReference type="ARBA" id="ARBA00022691"/>
    </source>
</evidence>
<evidence type="ECO:0000256" key="3">
    <source>
        <dbReference type="ARBA" id="ARBA00022723"/>
    </source>
</evidence>
<dbReference type="SFLD" id="SFLDS00029">
    <property type="entry name" value="Radical_SAM"/>
    <property type="match status" value="1"/>
</dbReference>
<evidence type="ECO:0000313" key="6">
    <source>
        <dbReference type="EMBL" id="AFK56836.1"/>
    </source>
</evidence>
<gene>
    <name evidence="6" type="ordered locus">TMO_c0226</name>
</gene>
<dbReference type="GO" id="GO:0051536">
    <property type="term" value="F:iron-sulfur cluster binding"/>
    <property type="evidence" value="ECO:0007669"/>
    <property type="project" value="UniProtKB-KW"/>
</dbReference>
<proteinExistence type="predicted"/>
<dbReference type="PATRIC" id="fig|1110502.3.peg.5090"/>
<evidence type="ECO:0000313" key="7">
    <source>
        <dbReference type="Proteomes" id="UP000005258"/>
    </source>
</evidence>
<dbReference type="Gene3D" id="3.20.20.70">
    <property type="entry name" value="Aldolase class I"/>
    <property type="match status" value="1"/>
</dbReference>
<reference evidence="6 7" key="1">
    <citation type="journal article" date="2012" name="J. Am. Chem. Soc.">
        <title>Bacterial biosynthesis and maturation of the didemnin anti-cancer agents.</title>
        <authorList>
            <person name="Xu Y."/>
            <person name="Kersten R.D."/>
            <person name="Nam S.J."/>
            <person name="Lu L."/>
            <person name="Al-Suwailem A.M."/>
            <person name="Zheng H."/>
            <person name="Fenical W."/>
            <person name="Dorrestein P.C."/>
            <person name="Moore B.S."/>
            <person name="Qian P.Y."/>
        </authorList>
    </citation>
    <scope>NUCLEOTIDE SEQUENCE [LARGE SCALE GENOMIC DNA]</scope>
    <source>
        <strain evidence="6 7">KA081020-065</strain>
    </source>
</reference>
<keyword evidence="6" id="KW-0614">Plasmid</keyword>
<dbReference type="RefSeq" id="WP_014747825.1">
    <property type="nucleotide sequence ID" value="NC_017958.1"/>
</dbReference>
<dbReference type="SUPFAM" id="SSF102114">
    <property type="entry name" value="Radical SAM enzymes"/>
    <property type="match status" value="1"/>
</dbReference>
<evidence type="ECO:0000256" key="4">
    <source>
        <dbReference type="ARBA" id="ARBA00023004"/>
    </source>
</evidence>
<dbReference type="KEGG" id="tmo:TMO_c0226"/>
<keyword evidence="3" id="KW-0479">Metal-binding</keyword>
<sequence>MKTDENRTVTRERMQRLEALLDGEDELRDRLQAVLRFSRKIRVSEYHLTNACNIRCKGCWFFEYGHDTATREAKDAEALEAFLIKETKERRVNAALVIGGEPTLFPDRLRLYVKHMPYVTISSNGLRRLPMEGFENVAIGLTLFGGGPMDDQLRGIKPSGRTFSGLFETALGNYRDDPRAGFIYALTETGIEHIEDTVVRIRDNGNRVNFNFYSAYDAEDPTALARQEELLEEALRVRAKYPETVVSTPYYIRTMITGRSHFGRFGYDVCPSLSQDHAGHADRLVNGNPVLPFFNTWAADLKTVKFCCTSGHCNGCRDSQAVISWMVVSMDRFLTDKVMLETWVEMAESYWKQFIWGPFHWTKDAGRRQAVMDPIGDGHAAQVSVDLAHGETLPNPLLAAVAGREAAEAGEIRVRAPEVVA</sequence>
<dbReference type="EMBL" id="CP003239">
    <property type="protein sequence ID" value="AFK56836.1"/>
    <property type="molecule type" value="Genomic_DNA"/>
</dbReference>